<dbReference type="RefSeq" id="WP_190259154.1">
    <property type="nucleotide sequence ID" value="NZ_QFGA01000003.1"/>
</dbReference>
<dbReference type="Proteomes" id="UP000298324">
    <property type="component" value="Unassembled WGS sequence"/>
</dbReference>
<feature type="transmembrane region" description="Helical" evidence="1">
    <location>
        <begin position="7"/>
        <end position="26"/>
    </location>
</feature>
<feature type="transmembrane region" description="Helical" evidence="1">
    <location>
        <begin position="32"/>
        <end position="54"/>
    </location>
</feature>
<dbReference type="EMBL" id="QFGA01000003">
    <property type="protein sequence ID" value="TEB04852.1"/>
    <property type="molecule type" value="Genomic_DNA"/>
</dbReference>
<keyword evidence="1" id="KW-1133">Transmembrane helix</keyword>
<organism evidence="2 3">
    <name type="scientific">Pelotomaculum schinkii</name>
    <dbReference type="NCBI Taxonomy" id="78350"/>
    <lineage>
        <taxon>Bacteria</taxon>
        <taxon>Bacillati</taxon>
        <taxon>Bacillota</taxon>
        <taxon>Clostridia</taxon>
        <taxon>Eubacteriales</taxon>
        <taxon>Desulfotomaculaceae</taxon>
        <taxon>Pelotomaculum</taxon>
    </lineage>
</organism>
<keyword evidence="1" id="KW-0812">Transmembrane</keyword>
<keyword evidence="1" id="KW-0472">Membrane</keyword>
<keyword evidence="3" id="KW-1185">Reference proteome</keyword>
<evidence type="ECO:0000313" key="2">
    <source>
        <dbReference type="EMBL" id="TEB04852.1"/>
    </source>
</evidence>
<sequence length="146" mass="16804">MKKNNLLVGILYILCGAIFLIIALLFDIRLNSLLFGFSGAFIGPGIIMISKYFYWTAPKNRNRYAERLENENIELHDERKEKLRDKSGRYAYVLGLAITGFSIVLFSILGKLEVITNSKLMILYLGGYFVFQYIVNMPGQTEQFDR</sequence>
<reference evidence="2 3" key="1">
    <citation type="journal article" date="2018" name="Environ. Microbiol.">
        <title>Novel energy conservation strategies and behaviour of Pelotomaculum schinkii driving syntrophic propionate catabolism.</title>
        <authorList>
            <person name="Hidalgo-Ahumada C.A.P."/>
            <person name="Nobu M.K."/>
            <person name="Narihiro T."/>
            <person name="Tamaki H."/>
            <person name="Liu W.T."/>
            <person name="Kamagata Y."/>
            <person name="Stams A.J.M."/>
            <person name="Imachi H."/>
            <person name="Sousa D.Z."/>
        </authorList>
    </citation>
    <scope>NUCLEOTIDE SEQUENCE [LARGE SCALE GENOMIC DNA]</scope>
    <source>
        <strain evidence="2 3">HH</strain>
    </source>
</reference>
<accession>A0A4Y7R7W0</accession>
<evidence type="ECO:0000256" key="1">
    <source>
        <dbReference type="SAM" id="Phobius"/>
    </source>
</evidence>
<evidence type="ECO:0000313" key="3">
    <source>
        <dbReference type="Proteomes" id="UP000298324"/>
    </source>
</evidence>
<dbReference type="AlphaFoldDB" id="A0A4Y7R7W0"/>
<protein>
    <submittedName>
        <fullName evidence="2">Uncharacterized protein</fullName>
    </submittedName>
</protein>
<proteinExistence type="predicted"/>
<comment type="caution">
    <text evidence="2">The sequence shown here is derived from an EMBL/GenBank/DDBJ whole genome shotgun (WGS) entry which is preliminary data.</text>
</comment>
<feature type="transmembrane region" description="Helical" evidence="1">
    <location>
        <begin position="90"/>
        <end position="109"/>
    </location>
</feature>
<name>A0A4Y7R7W0_9FIRM</name>
<gene>
    <name evidence="2" type="ORF">Psch_03614</name>
</gene>
<feature type="transmembrane region" description="Helical" evidence="1">
    <location>
        <begin position="121"/>
        <end position="139"/>
    </location>
</feature>